<evidence type="ECO:0000256" key="3">
    <source>
        <dbReference type="ARBA" id="ARBA00038344"/>
    </source>
</evidence>
<feature type="compositionally biased region" description="Low complexity" evidence="5">
    <location>
        <begin position="19"/>
        <end position="38"/>
    </location>
</feature>
<evidence type="ECO:0000313" key="7">
    <source>
        <dbReference type="Proteomes" id="UP001498771"/>
    </source>
</evidence>
<feature type="region of interest" description="Disordered" evidence="5">
    <location>
        <begin position="1"/>
        <end position="53"/>
    </location>
</feature>
<keyword evidence="4" id="KW-0853">WD repeat</keyword>
<evidence type="ECO:0000256" key="1">
    <source>
        <dbReference type="ARBA" id="ARBA00004906"/>
    </source>
</evidence>
<dbReference type="GeneID" id="90040703"/>
<evidence type="ECO:0000256" key="4">
    <source>
        <dbReference type="PROSITE-ProRule" id="PRU00221"/>
    </source>
</evidence>
<feature type="repeat" description="WD" evidence="4">
    <location>
        <begin position="227"/>
        <end position="261"/>
    </location>
</feature>
<evidence type="ECO:0000256" key="2">
    <source>
        <dbReference type="ARBA" id="ARBA00022786"/>
    </source>
</evidence>
<dbReference type="InterPro" id="IPR051865">
    <property type="entry name" value="WD-repeat_CDT2_adapter"/>
</dbReference>
<proteinExistence type="inferred from homology"/>
<organism evidence="6 7">
    <name type="scientific">Myxozyma melibiosi</name>
    <dbReference type="NCBI Taxonomy" id="54550"/>
    <lineage>
        <taxon>Eukaryota</taxon>
        <taxon>Fungi</taxon>
        <taxon>Dikarya</taxon>
        <taxon>Ascomycota</taxon>
        <taxon>Saccharomycotina</taxon>
        <taxon>Lipomycetes</taxon>
        <taxon>Lipomycetales</taxon>
        <taxon>Lipomycetaceae</taxon>
        <taxon>Myxozyma</taxon>
    </lineage>
</organism>
<dbReference type="RefSeq" id="XP_064771581.1">
    <property type="nucleotide sequence ID" value="XM_064915191.1"/>
</dbReference>
<reference evidence="6 7" key="1">
    <citation type="submission" date="2024-03" db="EMBL/GenBank/DDBJ databases">
        <title>Genome-scale model development and genomic sequencing of the oleaginous clade Lipomyces.</title>
        <authorList>
            <consortium name="Lawrence Berkeley National Laboratory"/>
            <person name="Czajka J.J."/>
            <person name="Han Y."/>
            <person name="Kim J."/>
            <person name="Mondo S.J."/>
            <person name="Hofstad B.A."/>
            <person name="Robles A."/>
            <person name="Haridas S."/>
            <person name="Riley R."/>
            <person name="LaButti K."/>
            <person name="Pangilinan J."/>
            <person name="Andreopoulos W."/>
            <person name="Lipzen A."/>
            <person name="Yan J."/>
            <person name="Wang M."/>
            <person name="Ng V."/>
            <person name="Grigoriev I.V."/>
            <person name="Spatafora J.W."/>
            <person name="Magnuson J.K."/>
            <person name="Baker S.E."/>
            <person name="Pomraning K.R."/>
        </authorList>
    </citation>
    <scope>NUCLEOTIDE SEQUENCE [LARGE SCALE GENOMIC DNA]</scope>
    <source>
        <strain evidence="6 7">Phaff 52-87</strain>
    </source>
</reference>
<protein>
    <submittedName>
        <fullName evidence="6">WD40-repeat-containing domain protein</fullName>
    </submittedName>
</protein>
<dbReference type="PROSITE" id="PS50294">
    <property type="entry name" value="WD_REPEATS_REGION"/>
    <property type="match status" value="2"/>
</dbReference>
<dbReference type="InterPro" id="IPR015943">
    <property type="entry name" value="WD40/YVTN_repeat-like_dom_sf"/>
</dbReference>
<evidence type="ECO:0000313" key="6">
    <source>
        <dbReference type="EMBL" id="KAK7208548.1"/>
    </source>
</evidence>
<keyword evidence="2" id="KW-0833">Ubl conjugation pathway</keyword>
<feature type="region of interest" description="Disordered" evidence="5">
    <location>
        <begin position="75"/>
        <end position="122"/>
    </location>
</feature>
<dbReference type="InterPro" id="IPR001680">
    <property type="entry name" value="WD40_rpt"/>
</dbReference>
<dbReference type="Gene3D" id="2.130.10.10">
    <property type="entry name" value="YVTN repeat-like/Quinoprotein amine dehydrogenase"/>
    <property type="match status" value="2"/>
</dbReference>
<evidence type="ECO:0000256" key="5">
    <source>
        <dbReference type="SAM" id="MobiDB-lite"/>
    </source>
</evidence>
<dbReference type="Proteomes" id="UP001498771">
    <property type="component" value="Unassembled WGS sequence"/>
</dbReference>
<dbReference type="PANTHER" id="PTHR22852">
    <property type="entry name" value="LETHAL 2 DENTICLELESS PROTEIN RETINOIC ACID-REGULATED NUCLEAR MATRIX-ASSOCIATED PROTEIN"/>
    <property type="match status" value="1"/>
</dbReference>
<gene>
    <name evidence="6" type="ORF">BZA70DRAFT_53890</name>
</gene>
<feature type="compositionally biased region" description="Polar residues" evidence="5">
    <location>
        <begin position="39"/>
        <end position="53"/>
    </location>
</feature>
<dbReference type="Pfam" id="PF00400">
    <property type="entry name" value="WD40"/>
    <property type="match status" value="2"/>
</dbReference>
<sequence length="575" mass="63213">MLPGTPSDVSSGKKRSSASRRSFSQTTLFSSRPSSSRSTKQQQFLSSPPLQDITQSPSLNSAFYSTFPSCSTSQAASNRPSSIGLSTPDSSPCPKRIKSSSYHDPTPARHASPRQSLISSLRQEEPLRLPRRLFMRELACDRRSSAAAFYSRADFNRFELRNFMSTAEDVYSIGNTRMRVLANDLQSIPFSVTSCARHPISVVGDEGGLVHMLDTENRTIKSPLVTLACHESAIFDLAFSPDDVLLGTASGDQTARIFDVQKQICTDILYPDGTHSLKQIRFCPTNNDVLIASTRGGTIALFDRRTATTIGRSHDGISRRIPCGLLARAQNPEKGRRAKNSHARSVTSVEFLDDYSIVSAGEESSALRVWDIRKLDLTKRYLQPVMESPNTTNSRYGVTSLGIDRANARIWALGRDNCLYAYPLLDGPRITQPLEILRHEKLKVDSFYVKLSVLSDPAAIAAGNLSSGYVACGSSTNSVVVFPSSSRGVGGGIANMRQDGESTRKAGTALVHGHTAEITGLSWNSNGALMSISDDRTSRRWTFNRDGAAVDEIRQRWKPYEDEQFVWNREGYAEA</sequence>
<name>A0ABR1FFY6_9ASCO</name>
<comment type="similarity">
    <text evidence="3">Belongs to the WD repeat cdt2 family.</text>
</comment>
<accession>A0ABR1FFY6</accession>
<comment type="caution">
    <text evidence="6">The sequence shown here is derived from an EMBL/GenBank/DDBJ whole genome shotgun (WGS) entry which is preliminary data.</text>
</comment>
<dbReference type="SUPFAM" id="SSF50978">
    <property type="entry name" value="WD40 repeat-like"/>
    <property type="match status" value="1"/>
</dbReference>
<feature type="compositionally biased region" description="Polar residues" evidence="5">
    <location>
        <begin position="75"/>
        <end position="90"/>
    </location>
</feature>
<dbReference type="SMART" id="SM00320">
    <property type="entry name" value="WD40"/>
    <property type="match status" value="4"/>
</dbReference>
<feature type="repeat" description="WD" evidence="4">
    <location>
        <begin position="511"/>
        <end position="541"/>
    </location>
</feature>
<keyword evidence="7" id="KW-1185">Reference proteome</keyword>
<dbReference type="PANTHER" id="PTHR22852:SF0">
    <property type="entry name" value="DENTICLELESS PROTEIN HOMOLOG"/>
    <property type="match status" value="1"/>
</dbReference>
<dbReference type="InterPro" id="IPR036322">
    <property type="entry name" value="WD40_repeat_dom_sf"/>
</dbReference>
<comment type="pathway">
    <text evidence="1">Protein modification; protein ubiquitination.</text>
</comment>
<dbReference type="EMBL" id="JBBJBU010000001">
    <property type="protein sequence ID" value="KAK7208548.1"/>
    <property type="molecule type" value="Genomic_DNA"/>
</dbReference>
<dbReference type="PROSITE" id="PS50082">
    <property type="entry name" value="WD_REPEATS_2"/>
    <property type="match status" value="3"/>
</dbReference>
<feature type="repeat" description="WD" evidence="4">
    <location>
        <begin position="339"/>
        <end position="380"/>
    </location>
</feature>